<dbReference type="OrthoDB" id="10266863at2759"/>
<evidence type="ECO:0000313" key="3">
    <source>
        <dbReference type="Proteomes" id="UP000179807"/>
    </source>
</evidence>
<dbReference type="AlphaFoldDB" id="A0A1J4KLG9"/>
<reference evidence="2" key="1">
    <citation type="submission" date="2016-10" db="EMBL/GenBank/DDBJ databases">
        <authorList>
            <person name="Benchimol M."/>
            <person name="Almeida L.G."/>
            <person name="Vasconcelos A.T."/>
            <person name="Perreira-Neves A."/>
            <person name="Rosa I.A."/>
            <person name="Tasca T."/>
            <person name="Bogo M.R."/>
            <person name="de Souza W."/>
        </authorList>
    </citation>
    <scope>NUCLEOTIDE SEQUENCE [LARGE SCALE GENOMIC DNA]</scope>
    <source>
        <strain evidence="2">K</strain>
    </source>
</reference>
<sequence length="310" mass="36416">MTTRVLPEPKSWADLLKQKESERNQPPPKEFYVKEKITVHEEGGIFPDTSVLQMDEPKEFVDTSFYATDQLFQEEEADKNPRPFKPNHDHGNEPFIWPTKNRYIREKEDAEKLKTRPLTKRDQKNRDFDLITGVPFENGFKNTVKQLLDQKEKSNSFRMSRNFDPISNTFPTAELETTRLNKEALEFQANVTKHLEKMPPTIQRANNGTLNIITGECTDEHSLTAINEFPNSDINRGVHRWARESQIVETREIQHHKEEERIGCRYNNGRERMLRDFNIINGNAEQHSLDVSVKHKPSVWQWCQAERLET</sequence>
<dbReference type="GeneID" id="94826419"/>
<accession>A0A1J4KLG9</accession>
<evidence type="ECO:0000256" key="1">
    <source>
        <dbReference type="SAM" id="MobiDB-lite"/>
    </source>
</evidence>
<keyword evidence="3" id="KW-1185">Reference proteome</keyword>
<name>A0A1J4KLG9_9EUKA</name>
<proteinExistence type="predicted"/>
<organism evidence="2 3">
    <name type="scientific">Tritrichomonas foetus</name>
    <dbReference type="NCBI Taxonomy" id="1144522"/>
    <lineage>
        <taxon>Eukaryota</taxon>
        <taxon>Metamonada</taxon>
        <taxon>Parabasalia</taxon>
        <taxon>Tritrichomonadida</taxon>
        <taxon>Tritrichomonadidae</taxon>
        <taxon>Tritrichomonas</taxon>
    </lineage>
</organism>
<gene>
    <name evidence="2" type="ORF">TRFO_04144</name>
</gene>
<dbReference type="VEuPathDB" id="TrichDB:TRFO_04144"/>
<comment type="caution">
    <text evidence="2">The sequence shown here is derived from an EMBL/GenBank/DDBJ whole genome shotgun (WGS) entry which is preliminary data.</text>
</comment>
<dbReference type="Proteomes" id="UP000179807">
    <property type="component" value="Unassembled WGS sequence"/>
</dbReference>
<feature type="region of interest" description="Disordered" evidence="1">
    <location>
        <begin position="1"/>
        <end position="28"/>
    </location>
</feature>
<dbReference type="EMBL" id="MLAK01000605">
    <property type="protein sequence ID" value="OHT10644.1"/>
    <property type="molecule type" value="Genomic_DNA"/>
</dbReference>
<protein>
    <submittedName>
        <fullName evidence="2">Uncharacterized protein</fullName>
    </submittedName>
</protein>
<evidence type="ECO:0000313" key="2">
    <source>
        <dbReference type="EMBL" id="OHT10644.1"/>
    </source>
</evidence>
<dbReference type="RefSeq" id="XP_068363780.1">
    <property type="nucleotide sequence ID" value="XM_068491715.1"/>
</dbReference>